<protein>
    <recommendedName>
        <fullName evidence="3 19">Cytochrome b</fullName>
    </recommendedName>
</protein>
<proteinExistence type="inferred from homology"/>
<reference evidence="22" key="2">
    <citation type="journal article" date="2013" name="J. Biogeogr.">
        <title>The uncertainty of Late Pleistocene range expansions in the western Mediterranean: a case study of the colonization of south-eastern Spain by the spur-thighed tortoise, Testudo graeca.</title>
        <authorList>
            <person name="Gracia E."/>
            <person name="Gimenez A."/>
            <person name="Anadon J.D."/>
            <person name="Harris D.J."/>
            <person name="Fritz U."/>
            <person name="Botella F."/>
        </authorList>
    </citation>
    <scope>NUCLEOTIDE SEQUENCE</scope>
</reference>
<feature type="transmembrane region" description="Helical" evidence="19">
    <location>
        <begin position="289"/>
        <end position="308"/>
    </location>
</feature>
<dbReference type="SUPFAM" id="SSF81342">
    <property type="entry name" value="Transmembrane di-heme cytochromes"/>
    <property type="match status" value="1"/>
</dbReference>
<evidence type="ECO:0000256" key="11">
    <source>
        <dbReference type="ARBA" id="ARBA00022989"/>
    </source>
</evidence>
<keyword evidence="7 19" id="KW-0812">Transmembrane</keyword>
<dbReference type="GO" id="GO:0008121">
    <property type="term" value="F:quinol-cytochrome-c reductase activity"/>
    <property type="evidence" value="ECO:0007669"/>
    <property type="project" value="InterPro"/>
</dbReference>
<feature type="domain" description="Cytochrome b/b6 N-terminal region profile" evidence="20">
    <location>
        <begin position="2"/>
        <end position="210"/>
    </location>
</feature>
<dbReference type="PANTHER" id="PTHR19271">
    <property type="entry name" value="CYTOCHROME B"/>
    <property type="match status" value="1"/>
</dbReference>
<dbReference type="InterPro" id="IPR016174">
    <property type="entry name" value="Di-haem_cyt_TM"/>
</dbReference>
<dbReference type="FunFam" id="1.20.810.10:FF:000002">
    <property type="entry name" value="Cytochrome b"/>
    <property type="match status" value="1"/>
</dbReference>
<evidence type="ECO:0000259" key="21">
    <source>
        <dbReference type="PROSITE" id="PS51003"/>
    </source>
</evidence>
<keyword evidence="8 18" id="KW-0479">Metal-binding</keyword>
<evidence type="ECO:0000313" key="22">
    <source>
        <dbReference type="EMBL" id="CCD31560.1"/>
    </source>
</evidence>
<feature type="transmembrane region" description="Helical" evidence="19">
    <location>
        <begin position="230"/>
        <end position="251"/>
    </location>
</feature>
<evidence type="ECO:0000256" key="3">
    <source>
        <dbReference type="ARBA" id="ARBA00013531"/>
    </source>
</evidence>
<dbReference type="GO" id="GO:0005743">
    <property type="term" value="C:mitochondrial inner membrane"/>
    <property type="evidence" value="ECO:0007669"/>
    <property type="project" value="UniProtKB-SubCell"/>
</dbReference>
<dbReference type="GO" id="GO:0006122">
    <property type="term" value="P:mitochondrial electron transport, ubiquinol to cytochrome c"/>
    <property type="evidence" value="ECO:0007669"/>
    <property type="project" value="TreeGrafter"/>
</dbReference>
<evidence type="ECO:0000259" key="20">
    <source>
        <dbReference type="PROSITE" id="PS51002"/>
    </source>
</evidence>
<dbReference type="Pfam" id="PF00032">
    <property type="entry name" value="Cytochrom_B_C"/>
    <property type="match status" value="1"/>
</dbReference>
<comment type="subcellular location">
    <subcellularLocation>
        <location evidence="2">Mitochondrion inner membrane</location>
        <topology evidence="2">Multi-pass membrane protein</topology>
    </subcellularLocation>
</comment>
<feature type="binding site" description="axial binding residue" evidence="18">
    <location>
        <position position="84"/>
    </location>
    <ligand>
        <name>heme b</name>
        <dbReference type="ChEBI" id="CHEBI:60344"/>
        <label>b562</label>
    </ligand>
    <ligandPart>
        <name>Fe</name>
        <dbReference type="ChEBI" id="CHEBI:18248"/>
    </ligandPart>
</feature>
<keyword evidence="15 19" id="KW-0472">Membrane</keyword>
<evidence type="ECO:0000256" key="13">
    <source>
        <dbReference type="ARBA" id="ARBA00023075"/>
    </source>
</evidence>
<dbReference type="PROSITE" id="PS51003">
    <property type="entry name" value="CYTB_CTER"/>
    <property type="match status" value="1"/>
</dbReference>
<evidence type="ECO:0000256" key="2">
    <source>
        <dbReference type="ARBA" id="ARBA00004448"/>
    </source>
</evidence>
<feature type="transmembrane region" description="Helical" evidence="19">
    <location>
        <begin position="320"/>
        <end position="339"/>
    </location>
</feature>
<dbReference type="PANTHER" id="PTHR19271:SF16">
    <property type="entry name" value="CYTOCHROME B"/>
    <property type="match status" value="1"/>
</dbReference>
<feature type="binding site" description="axial binding residue" evidence="18">
    <location>
        <position position="197"/>
    </location>
    <ligand>
        <name>heme b</name>
        <dbReference type="ChEBI" id="CHEBI:60344"/>
        <label>b566</label>
    </ligand>
    <ligandPart>
        <name>Fe</name>
        <dbReference type="ChEBI" id="CHEBI:18248"/>
    </ligandPart>
</feature>
<dbReference type="InterPro" id="IPR005797">
    <property type="entry name" value="Cyt_b/b6_N"/>
</dbReference>
<accession>M1VT22</accession>
<evidence type="ECO:0000256" key="18">
    <source>
        <dbReference type="PIRSR" id="PIRSR038885-2"/>
    </source>
</evidence>
<dbReference type="CDD" id="cd00290">
    <property type="entry name" value="cytochrome_b_C"/>
    <property type="match status" value="1"/>
</dbReference>
<dbReference type="InterPro" id="IPR048259">
    <property type="entry name" value="Cytochrome_b_N_euk/bac"/>
</dbReference>
<dbReference type="GO" id="GO:0016491">
    <property type="term" value="F:oxidoreductase activity"/>
    <property type="evidence" value="ECO:0007669"/>
    <property type="project" value="UniProtKB-UniRule"/>
</dbReference>
<dbReference type="InterPro" id="IPR036150">
    <property type="entry name" value="Cyt_b/b6_C_sf"/>
</dbReference>
<keyword evidence="13" id="KW-0830">Ubiquinone</keyword>
<evidence type="ECO:0000256" key="8">
    <source>
        <dbReference type="ARBA" id="ARBA00022723"/>
    </source>
</evidence>
<comment type="cofactor">
    <cofactor evidence="18">
        <name>heme</name>
        <dbReference type="ChEBI" id="CHEBI:30413"/>
    </cofactor>
    <text evidence="18">Binds 2 heme groups non-covalently.</text>
</comment>
<dbReference type="PIRSF" id="PIRSF038885">
    <property type="entry name" value="COB"/>
    <property type="match status" value="1"/>
</dbReference>
<comment type="function">
    <text evidence="1 19">Component of the ubiquinol-cytochrome c reductase complex (complex III or cytochrome b-c1 complex) that is part of the mitochondrial respiratory chain. The b-c1 complex mediates electron transfer from ubiquinol to cytochrome c. Contributes to the generation of a proton gradient across the mitochondrial membrane that is then used for ATP synthesis.</text>
</comment>
<evidence type="ECO:0000256" key="12">
    <source>
        <dbReference type="ARBA" id="ARBA00023004"/>
    </source>
</evidence>
<dbReference type="PROSITE" id="PS51002">
    <property type="entry name" value="CYTB_NTER"/>
    <property type="match status" value="1"/>
</dbReference>
<keyword evidence="11 19" id="KW-1133">Transmembrane helix</keyword>
<sequence length="381" mass="42814">MTMNLRKTHPMMKIINNSFIDLPSPSNISAWWNFGSLLGICLILQIITGIFLAMHYSPNISLAFSSVAHITRDVQYGWLIRNMHANGASIFFMCIYLHIGRGLYYGSYLYKETWNTGAVLLLLIMATAFMGYVLPWGQMSFWGATVITNLLSATPYIGNTLVQWIWGGFSVDNATLTRFFTLHFLLPFATIGLAMVHLLFLHETGSNNPTGLNSDTDKIPFHPYFSYKDLLGLILMLTTLLALTLFSPNLLGDPDNFTPANPLSTPPHIKPEWYFLFAYAILRSIPNKLGGVLALLFSILALLLMPTLHTSKQRSTMFRPLNQTLFWCLTANLLILTWIGSQPVENPFITIGQVASILYFTILLILMPAAGVIENKMLYLK</sequence>
<comment type="similarity">
    <text evidence="16 19">Belongs to the cytochrome b family.</text>
</comment>
<keyword evidence="12 18" id="KW-0408">Iron</keyword>
<feature type="binding site" description="axial binding residue" evidence="18">
    <location>
        <position position="183"/>
    </location>
    <ligand>
        <name>heme b</name>
        <dbReference type="ChEBI" id="CHEBI:60344"/>
        <label>b562</label>
    </ligand>
    <ligandPart>
        <name>Fe</name>
        <dbReference type="ChEBI" id="CHEBI:18248"/>
    </ligandPart>
</feature>
<keyword evidence="14 19" id="KW-0496">Mitochondrion</keyword>
<keyword evidence="10 19" id="KW-0249">Electron transport</keyword>
<dbReference type="GO" id="GO:0045275">
    <property type="term" value="C:respiratory chain complex III"/>
    <property type="evidence" value="ECO:0007669"/>
    <property type="project" value="InterPro"/>
</dbReference>
<feature type="transmembrane region" description="Helical" evidence="19">
    <location>
        <begin position="31"/>
        <end position="57"/>
    </location>
</feature>
<evidence type="ECO:0000256" key="1">
    <source>
        <dbReference type="ARBA" id="ARBA00002566"/>
    </source>
</evidence>
<evidence type="ECO:0000256" key="17">
    <source>
        <dbReference type="PIRSR" id="PIRSR038885-1"/>
    </source>
</evidence>
<gene>
    <name evidence="22" type="primary">cytb</name>
</gene>
<feature type="transmembrane region" description="Helical" evidence="19">
    <location>
        <begin position="114"/>
        <end position="134"/>
    </location>
</feature>
<evidence type="ECO:0000256" key="9">
    <source>
        <dbReference type="ARBA" id="ARBA00022792"/>
    </source>
</evidence>
<evidence type="ECO:0000256" key="6">
    <source>
        <dbReference type="ARBA" id="ARBA00022660"/>
    </source>
</evidence>
<name>M1VT22_TESGR</name>
<comment type="cofactor">
    <cofactor evidence="19">
        <name>heme b</name>
        <dbReference type="ChEBI" id="CHEBI:60344"/>
    </cofactor>
    <text evidence="19">Binds 2 heme groups non-covalently.</text>
</comment>
<dbReference type="EMBL" id="HE585716">
    <property type="protein sequence ID" value="CCD31560.1"/>
    <property type="molecule type" value="Genomic_DNA"/>
</dbReference>
<reference evidence="22" key="1">
    <citation type="submission" date="2011-08" db="EMBL/GenBank/DDBJ databases">
        <authorList>
            <person name="Kehlmaier C."/>
        </authorList>
    </citation>
    <scope>NUCLEOTIDE SEQUENCE</scope>
</reference>
<dbReference type="InterPro" id="IPR005798">
    <property type="entry name" value="Cyt_b/b6_C"/>
</dbReference>
<feature type="transmembrane region" description="Helical" evidence="19">
    <location>
        <begin position="78"/>
        <end position="99"/>
    </location>
</feature>
<keyword evidence="5 18" id="KW-0349">Heme</keyword>
<dbReference type="CDD" id="cd00284">
    <property type="entry name" value="Cytochrome_b_N"/>
    <property type="match status" value="1"/>
</dbReference>
<dbReference type="Gene3D" id="1.20.810.10">
    <property type="entry name" value="Cytochrome Bc1 Complex, Chain C"/>
    <property type="match status" value="1"/>
</dbReference>
<evidence type="ECO:0000256" key="14">
    <source>
        <dbReference type="ARBA" id="ARBA00023128"/>
    </source>
</evidence>
<evidence type="ECO:0000256" key="4">
    <source>
        <dbReference type="ARBA" id="ARBA00022448"/>
    </source>
</evidence>
<evidence type="ECO:0000256" key="16">
    <source>
        <dbReference type="ARBA" id="ARBA00061233"/>
    </source>
</evidence>
<evidence type="ECO:0000256" key="7">
    <source>
        <dbReference type="ARBA" id="ARBA00022692"/>
    </source>
</evidence>
<organism evidence="22">
    <name type="scientific">Testudo graeca</name>
    <name type="common">Spur-thighed tortoise</name>
    <dbReference type="NCBI Taxonomy" id="86975"/>
    <lineage>
        <taxon>Eukaryota</taxon>
        <taxon>Metazoa</taxon>
        <taxon>Chordata</taxon>
        <taxon>Craniata</taxon>
        <taxon>Vertebrata</taxon>
        <taxon>Euteleostomi</taxon>
        <taxon>Archelosauria</taxon>
        <taxon>Testudinata</taxon>
        <taxon>Testudines</taxon>
        <taxon>Cryptodira</taxon>
        <taxon>Durocryptodira</taxon>
        <taxon>Testudinoidea</taxon>
        <taxon>Testudinidae</taxon>
        <taxon>Testudo</taxon>
    </lineage>
</organism>
<evidence type="ECO:0000256" key="10">
    <source>
        <dbReference type="ARBA" id="ARBA00022982"/>
    </source>
</evidence>
<dbReference type="SUPFAM" id="SSF81648">
    <property type="entry name" value="a domain/subunit of cytochrome bc1 complex (Ubiquinol-cytochrome c reductase)"/>
    <property type="match status" value="1"/>
</dbReference>
<dbReference type="Pfam" id="PF00033">
    <property type="entry name" value="Cytochrome_B"/>
    <property type="match status" value="1"/>
</dbReference>
<evidence type="ECO:0000256" key="19">
    <source>
        <dbReference type="RuleBase" id="RU362117"/>
    </source>
</evidence>
<feature type="binding site" description="axial binding residue" evidence="18">
    <location>
        <position position="98"/>
    </location>
    <ligand>
        <name>heme b</name>
        <dbReference type="ChEBI" id="CHEBI:60344"/>
        <label>b566</label>
    </ligand>
    <ligandPart>
        <name>Fe</name>
        <dbReference type="ChEBI" id="CHEBI:18248"/>
    </ligandPart>
</feature>
<keyword evidence="4 19" id="KW-0813">Transport</keyword>
<feature type="transmembrane region" description="Helical" evidence="19">
    <location>
        <begin position="178"/>
        <end position="201"/>
    </location>
</feature>
<keyword evidence="6 19" id="KW-0679">Respiratory chain</keyword>
<feature type="transmembrane region" description="Helical" evidence="19">
    <location>
        <begin position="351"/>
        <end position="373"/>
    </location>
</feature>
<evidence type="ECO:0000256" key="5">
    <source>
        <dbReference type="ARBA" id="ARBA00022617"/>
    </source>
</evidence>
<dbReference type="InterPro" id="IPR030689">
    <property type="entry name" value="Cytochrome_b"/>
</dbReference>
<evidence type="ECO:0000256" key="15">
    <source>
        <dbReference type="ARBA" id="ARBA00023136"/>
    </source>
</evidence>
<feature type="binding site" evidence="17">
    <location>
        <position position="202"/>
    </location>
    <ligand>
        <name>a ubiquinone</name>
        <dbReference type="ChEBI" id="CHEBI:16389"/>
    </ligand>
</feature>
<dbReference type="AlphaFoldDB" id="M1VT22"/>
<dbReference type="InterPro" id="IPR027387">
    <property type="entry name" value="Cytb/b6-like_sf"/>
</dbReference>
<feature type="domain" description="Cytochrome b/b6 C-terminal region profile" evidence="21">
    <location>
        <begin position="211"/>
        <end position="381"/>
    </location>
</feature>
<dbReference type="GO" id="GO:0046872">
    <property type="term" value="F:metal ion binding"/>
    <property type="evidence" value="ECO:0007669"/>
    <property type="project" value="UniProtKB-UniRule"/>
</dbReference>
<dbReference type="InterPro" id="IPR048260">
    <property type="entry name" value="Cytochrome_b_C_euk/bac"/>
</dbReference>
<keyword evidence="9" id="KW-0999">Mitochondrion inner membrane</keyword>
<geneLocation type="mitochondrion" evidence="22"/>